<proteinExistence type="inferred from homology"/>
<keyword evidence="10" id="KW-1185">Reference proteome</keyword>
<evidence type="ECO:0000313" key="9">
    <source>
        <dbReference type="EMBL" id="MFK7001308.1"/>
    </source>
</evidence>
<evidence type="ECO:0000256" key="2">
    <source>
        <dbReference type="ARBA" id="ARBA00022679"/>
    </source>
</evidence>
<dbReference type="PROSITE" id="PS00094">
    <property type="entry name" value="C5_MTASE_1"/>
    <property type="match status" value="1"/>
</dbReference>
<dbReference type="SUPFAM" id="SSF53335">
    <property type="entry name" value="S-adenosyl-L-methionine-dependent methyltransferases"/>
    <property type="match status" value="1"/>
</dbReference>
<gene>
    <name evidence="9" type="ORF">V3I07_10415</name>
</gene>
<evidence type="ECO:0000313" key="10">
    <source>
        <dbReference type="Proteomes" id="UP001621706"/>
    </source>
</evidence>
<evidence type="ECO:0000256" key="8">
    <source>
        <dbReference type="RuleBase" id="RU000417"/>
    </source>
</evidence>
<accession>A0ABW8PAB4</accession>
<evidence type="ECO:0000256" key="7">
    <source>
        <dbReference type="RuleBase" id="RU000416"/>
    </source>
</evidence>
<dbReference type="NCBIfam" id="TIGR00675">
    <property type="entry name" value="dcm"/>
    <property type="match status" value="1"/>
</dbReference>
<dbReference type="PANTHER" id="PTHR10629">
    <property type="entry name" value="CYTOSINE-SPECIFIC METHYLTRANSFERASE"/>
    <property type="match status" value="1"/>
</dbReference>
<sequence>MNLKDIAVVDLFCGIGGLTHGFVKEGFTVVAGIDIDETCRYAFEKNNNSKFISKSITEITGGELNNLFGDSKLKILVGCAPCQPFSSLTFKNTKNNENEKWKLLYEFERLIIETKPEIVSMENVSQLINFKKEPIFEDFKNTLKKEGYKIHQEIINCPEYGIPQNRKRLVLLASKLGEINLIPKSHSKKNFVTVKDTIGKLPPIEDGEFHPKDKLHFARKLSPENKKRIKNTPYGGSWKDWPEELKLNCHKKDTGKSYSSVYGRMKWEEPSPTMTTHCIGYGNGRFGHPEQDRAISLREASLFQTFPKKYKFYQTGKEISSVTLARQIGNAVPVKLGEVIAKSIKEHLSI</sequence>
<dbReference type="Pfam" id="PF00145">
    <property type="entry name" value="DNA_methylase"/>
    <property type="match status" value="1"/>
</dbReference>
<comment type="catalytic activity">
    <reaction evidence="5 8">
        <text>a 2'-deoxycytidine in DNA + S-adenosyl-L-methionine = a 5-methyl-2'-deoxycytidine in DNA + S-adenosyl-L-homocysteine + H(+)</text>
        <dbReference type="Rhea" id="RHEA:13681"/>
        <dbReference type="Rhea" id="RHEA-COMP:11369"/>
        <dbReference type="Rhea" id="RHEA-COMP:11370"/>
        <dbReference type="ChEBI" id="CHEBI:15378"/>
        <dbReference type="ChEBI" id="CHEBI:57856"/>
        <dbReference type="ChEBI" id="CHEBI:59789"/>
        <dbReference type="ChEBI" id="CHEBI:85452"/>
        <dbReference type="ChEBI" id="CHEBI:85454"/>
        <dbReference type="EC" id="2.1.1.37"/>
    </reaction>
</comment>
<comment type="similarity">
    <text evidence="6 7">Belongs to the class I-like SAM-binding methyltransferase superfamily. C5-methyltransferase family.</text>
</comment>
<dbReference type="InterPro" id="IPR031303">
    <property type="entry name" value="C5_meth_CS"/>
</dbReference>
<dbReference type="InterPro" id="IPR018117">
    <property type="entry name" value="C5_DNA_meth_AS"/>
</dbReference>
<feature type="active site" evidence="6">
    <location>
        <position position="82"/>
    </location>
</feature>
<dbReference type="GO" id="GO:0008168">
    <property type="term" value="F:methyltransferase activity"/>
    <property type="evidence" value="ECO:0007669"/>
    <property type="project" value="UniProtKB-KW"/>
</dbReference>
<dbReference type="InterPro" id="IPR050390">
    <property type="entry name" value="C5-Methyltransferase"/>
</dbReference>
<name>A0ABW8PAB4_9FLAO</name>
<keyword evidence="1 6" id="KW-0489">Methyltransferase</keyword>
<evidence type="ECO:0000256" key="3">
    <source>
        <dbReference type="ARBA" id="ARBA00022691"/>
    </source>
</evidence>
<dbReference type="PRINTS" id="PR00105">
    <property type="entry name" value="C5METTRFRASE"/>
</dbReference>
<dbReference type="EMBL" id="JAZGZP010000014">
    <property type="protein sequence ID" value="MFK7001308.1"/>
    <property type="molecule type" value="Genomic_DNA"/>
</dbReference>
<keyword evidence="3 6" id="KW-0949">S-adenosyl-L-methionine</keyword>
<dbReference type="Gene3D" id="3.90.120.10">
    <property type="entry name" value="DNA Methylase, subunit A, domain 2"/>
    <property type="match status" value="1"/>
</dbReference>
<organism evidence="9 10">
    <name type="scientific">Flavobacterium oreochromis</name>
    <dbReference type="NCBI Taxonomy" id="2906078"/>
    <lineage>
        <taxon>Bacteria</taxon>
        <taxon>Pseudomonadati</taxon>
        <taxon>Bacteroidota</taxon>
        <taxon>Flavobacteriia</taxon>
        <taxon>Flavobacteriales</taxon>
        <taxon>Flavobacteriaceae</taxon>
        <taxon>Flavobacterium</taxon>
    </lineage>
</organism>
<dbReference type="RefSeq" id="WP_088398694.1">
    <property type="nucleotide sequence ID" value="NZ_JAZGZP010000014.1"/>
</dbReference>
<evidence type="ECO:0000256" key="6">
    <source>
        <dbReference type="PROSITE-ProRule" id="PRU01016"/>
    </source>
</evidence>
<dbReference type="PANTHER" id="PTHR10629:SF52">
    <property type="entry name" value="DNA (CYTOSINE-5)-METHYLTRANSFERASE 1"/>
    <property type="match status" value="1"/>
</dbReference>
<dbReference type="Proteomes" id="UP001621706">
    <property type="component" value="Unassembled WGS sequence"/>
</dbReference>
<protein>
    <recommendedName>
        <fullName evidence="8">Cytosine-specific methyltransferase</fullName>
        <ecNumber evidence="8">2.1.1.37</ecNumber>
    </recommendedName>
</protein>
<dbReference type="Gene3D" id="3.40.50.150">
    <property type="entry name" value="Vaccinia Virus protein VP39"/>
    <property type="match status" value="1"/>
</dbReference>
<keyword evidence="4" id="KW-0680">Restriction system</keyword>
<dbReference type="PROSITE" id="PS51679">
    <property type="entry name" value="SAM_MT_C5"/>
    <property type="match status" value="1"/>
</dbReference>
<evidence type="ECO:0000256" key="5">
    <source>
        <dbReference type="ARBA" id="ARBA00047422"/>
    </source>
</evidence>
<dbReference type="InterPro" id="IPR029063">
    <property type="entry name" value="SAM-dependent_MTases_sf"/>
</dbReference>
<reference evidence="9 10" key="1">
    <citation type="submission" date="2024-02" db="EMBL/GenBank/DDBJ databases">
        <title>Comparative Genomic Analysis of Flavobacterium Species Causing Columnaris Disease of Freshwater Fish in Thailand: Insights into Virulence and Resistance Mechanisms.</title>
        <authorList>
            <person name="Nguyen D."/>
            <person name="Chokmangmeepisarn P."/>
            <person name="Khianchaikhan K."/>
            <person name="Morishita M."/>
            <person name="Bunnoy A."/>
            <person name="Rodkhum C."/>
        </authorList>
    </citation>
    <scope>NUCLEOTIDE SEQUENCE [LARGE SCALE GENOMIC DNA]</scope>
    <source>
        <strain evidence="9 10">CNRT2201</strain>
    </source>
</reference>
<dbReference type="PROSITE" id="PS00095">
    <property type="entry name" value="C5_MTASE_2"/>
    <property type="match status" value="1"/>
</dbReference>
<keyword evidence="2 6" id="KW-0808">Transferase</keyword>
<dbReference type="EC" id="2.1.1.37" evidence="8"/>
<evidence type="ECO:0000256" key="1">
    <source>
        <dbReference type="ARBA" id="ARBA00022603"/>
    </source>
</evidence>
<dbReference type="InterPro" id="IPR001525">
    <property type="entry name" value="C5_MeTfrase"/>
</dbReference>
<evidence type="ECO:0000256" key="4">
    <source>
        <dbReference type="ARBA" id="ARBA00022747"/>
    </source>
</evidence>
<comment type="caution">
    <text evidence="9">The sequence shown here is derived from an EMBL/GenBank/DDBJ whole genome shotgun (WGS) entry which is preliminary data.</text>
</comment>
<dbReference type="GO" id="GO:0032259">
    <property type="term" value="P:methylation"/>
    <property type="evidence" value="ECO:0007669"/>
    <property type="project" value="UniProtKB-KW"/>
</dbReference>